<dbReference type="SUPFAM" id="SSF53850">
    <property type="entry name" value="Periplasmic binding protein-like II"/>
    <property type="match status" value="1"/>
</dbReference>
<dbReference type="Proteomes" id="UP000217005">
    <property type="component" value="Unassembled WGS sequence"/>
</dbReference>
<dbReference type="Gene3D" id="3.40.190.10">
    <property type="entry name" value="Periplasmic binding protein-like II"/>
    <property type="match status" value="1"/>
</dbReference>
<evidence type="ECO:0000313" key="3">
    <source>
        <dbReference type="Proteomes" id="UP000217005"/>
    </source>
</evidence>
<dbReference type="CDD" id="cd13578">
    <property type="entry name" value="PBP2_Bug27"/>
    <property type="match status" value="1"/>
</dbReference>
<organism evidence="2 3">
    <name type="scientific">Bordetella genomosp. 1</name>
    <dbReference type="NCBI Taxonomy" id="1395607"/>
    <lineage>
        <taxon>Bacteria</taxon>
        <taxon>Pseudomonadati</taxon>
        <taxon>Pseudomonadota</taxon>
        <taxon>Betaproteobacteria</taxon>
        <taxon>Burkholderiales</taxon>
        <taxon>Alcaligenaceae</taxon>
        <taxon>Bordetella</taxon>
    </lineage>
</organism>
<dbReference type="PANTHER" id="PTHR42928">
    <property type="entry name" value="TRICARBOXYLATE-BINDING PROTEIN"/>
    <property type="match status" value="1"/>
</dbReference>
<dbReference type="InterPro" id="IPR042100">
    <property type="entry name" value="Bug_dom1"/>
</dbReference>
<comment type="similarity">
    <text evidence="1">Belongs to the UPF0065 (bug) family.</text>
</comment>
<comment type="caution">
    <text evidence="2">The sequence shown here is derived from an EMBL/GenBank/DDBJ whole genome shotgun (WGS) entry which is preliminary data.</text>
</comment>
<dbReference type="OrthoDB" id="8678477at2"/>
<sequence>MAGILRAGAGRPGAGLPGLDELRIAYRLYAKQKSCSSSRIRRQPVRSYRPQSYRSVLALACTALAALAIAPAAHAADPADGYPSKPIRWVVPYAAGGGSDFLARTVGQGLSARVGQTIVVDNKPGGNTAIGASETARSAPDGYTMVSADNGTLVFNPALYKTLSYDPVKDLAPVTLMGRFPMILVVGPSVQAKTVEEFIALAKSRPTGLDYGSAGAGSPHHLAMELFKVETKLNLVHVPYRGAAPALADVAGGQIPAMMVDLAAGAGFIKGGKVRALAVAHSQRLPQLPDVPTFAEAGLPNVQAAALVGVSVPAATPPAVIDKLNKQLVATLNDPAIRGKLVDFGIEPVANTPKEYAALLTTERTRWNKLIADLGIKLD</sequence>
<reference evidence="2 3" key="1">
    <citation type="submission" date="2017-05" db="EMBL/GenBank/DDBJ databases">
        <title>Complete and WGS of Bordetella genogroups.</title>
        <authorList>
            <person name="Spilker T."/>
            <person name="LiPuma J."/>
        </authorList>
    </citation>
    <scope>NUCLEOTIDE SEQUENCE [LARGE SCALE GENOMIC DNA]</scope>
    <source>
        <strain evidence="2 3">AU17610</strain>
    </source>
</reference>
<evidence type="ECO:0000256" key="1">
    <source>
        <dbReference type="ARBA" id="ARBA00006987"/>
    </source>
</evidence>
<protein>
    <submittedName>
        <fullName evidence="2">ABC transporter substrate-binding protein</fullName>
    </submittedName>
</protein>
<gene>
    <name evidence="2" type="ORF">CEG14_23075</name>
</gene>
<dbReference type="InterPro" id="IPR005064">
    <property type="entry name" value="BUG"/>
</dbReference>
<dbReference type="AlphaFoldDB" id="A0A261RWT8"/>
<dbReference type="PANTHER" id="PTHR42928:SF5">
    <property type="entry name" value="BLR1237 PROTEIN"/>
    <property type="match status" value="1"/>
</dbReference>
<dbReference type="EMBL" id="NEVL01000006">
    <property type="protein sequence ID" value="OZI29040.1"/>
    <property type="molecule type" value="Genomic_DNA"/>
</dbReference>
<accession>A0A261RWT8</accession>
<dbReference type="Gene3D" id="3.40.190.150">
    <property type="entry name" value="Bordetella uptake gene, domain 1"/>
    <property type="match status" value="1"/>
</dbReference>
<evidence type="ECO:0000313" key="2">
    <source>
        <dbReference type="EMBL" id="OZI29040.1"/>
    </source>
</evidence>
<name>A0A261RWT8_9BORD</name>
<dbReference type="Pfam" id="PF03401">
    <property type="entry name" value="TctC"/>
    <property type="match status" value="1"/>
</dbReference>
<proteinExistence type="inferred from homology"/>